<evidence type="ECO:0000313" key="3">
    <source>
        <dbReference type="EMBL" id="ACX74517.1"/>
    </source>
</evidence>
<gene>
    <name evidence="3" type="ordered locus">Fisuc_0910</name>
</gene>
<evidence type="ECO:0000256" key="1">
    <source>
        <dbReference type="SAM" id="SignalP"/>
    </source>
</evidence>
<dbReference type="EMBL" id="CP001792">
    <property type="protein sequence ID" value="ACX74517.1"/>
    <property type="molecule type" value="Genomic_DNA"/>
</dbReference>
<accession>A0ABN3YVD6</accession>
<dbReference type="NCBIfam" id="NF047436">
    <property type="entry name" value="LA_2272_repeat"/>
    <property type="match status" value="1"/>
</dbReference>
<dbReference type="SUPFAM" id="SSF52129">
    <property type="entry name" value="Caspase-like"/>
    <property type="match status" value="1"/>
</dbReference>
<evidence type="ECO:0000259" key="2">
    <source>
        <dbReference type="Pfam" id="PF00656"/>
    </source>
</evidence>
<dbReference type="InterPro" id="IPR011600">
    <property type="entry name" value="Pept_C14_caspase"/>
</dbReference>
<protein>
    <submittedName>
        <fullName evidence="3">Peptidase C14 caspase catalytic subunit p20</fullName>
    </submittedName>
</protein>
<feature type="signal peptide" evidence="1">
    <location>
        <begin position="1"/>
        <end position="32"/>
    </location>
</feature>
<organism evidence="3 4">
    <name type="scientific">Fibrobacter succinogenes (strain ATCC 19169 / S85)</name>
    <dbReference type="NCBI Taxonomy" id="59374"/>
    <lineage>
        <taxon>Bacteria</taxon>
        <taxon>Pseudomonadati</taxon>
        <taxon>Fibrobacterota</taxon>
        <taxon>Fibrobacteria</taxon>
        <taxon>Fibrobacterales</taxon>
        <taxon>Fibrobacteraceae</taxon>
        <taxon>Fibrobacter</taxon>
    </lineage>
</organism>
<dbReference type="Gene3D" id="3.40.50.1460">
    <property type="match status" value="1"/>
</dbReference>
<keyword evidence="4" id="KW-1185">Reference proteome</keyword>
<feature type="domain" description="Peptidase C14 caspase" evidence="2">
    <location>
        <begin position="54"/>
        <end position="227"/>
    </location>
</feature>
<name>A0ABN3YVD6_FIBSS</name>
<proteinExistence type="predicted"/>
<dbReference type="RefSeq" id="WP_015731855.1">
    <property type="nucleotide sequence ID" value="NC_017448.1"/>
</dbReference>
<evidence type="ECO:0000313" key="4">
    <source>
        <dbReference type="Proteomes" id="UP000001497"/>
    </source>
</evidence>
<keyword evidence="1" id="KW-0732">Signal</keyword>
<sequence length="757" mass="81595">MFMISNKAFGVLSGLSFAFLFVLLFLASNADAATESGRINRYVVAVSANNGGAGRPMLRYAESDARSFAKVLKEMGGVLPQNVILVKEPSVVALQKEFANLDAKILQDKASNGRDEVLVYYSGHADEKGLRLGEETYAWKDLRNRIDALSADVKIAVIDACGSGAITRVKGGKAVPAFMVDQSSDMKGYAFITSSTQDESSQESDKLKGSFFTHSLVSGLRGAGDLSSDGRVTLSEAYQFAFNETLQKTETTLGGAQHPSRDMNLAGTGDVVMTDLRATSAGLDLDESVGGRLYIRDADGELVAELNKKQGHAMSLGLPAGNYTVNLQQKTDYMGATVALVNGKREKISMGNFKSVMAEQTVFRGEIGGNRSCPGGDTIACSLDSLDHNGKFRTTFNFVDTDSDPRKGLQLGLFVARTKDYMLGTQVSLFANIAQKEMHGLQATTIVNVAKDHFEGAQLSSVANYAGSFDGAQVSSVVNIAKDKSSGAQIGIVNVAVDSLNGLQVSAGVNYAKVTDWQVTAGVNVAQTTKSQAVAGVNYATKSKVQVAAGVNASHVNEKVQIGVVNYATKEKGRQWGIVNICAHCEKSPVGLVNIVGNGVWSVTPYINEMGALGGSVHLGTAYFYTNIEWAAFFKKGHIFKEFEKFYEHGVGIGTQFGKYGSHWELEYTFFNVYDKFGVDEDDWKSGYHHRGRVGYVYQVFPGFGLSVGGSLNLTSEGYLNKLLLKPLGDYHDDVSCNSHKGRWWPGFYAGLTIGRF</sequence>
<dbReference type="Proteomes" id="UP000001497">
    <property type="component" value="Chromosome"/>
</dbReference>
<dbReference type="InterPro" id="IPR058093">
    <property type="entry name" value="LA_2272-like"/>
</dbReference>
<dbReference type="Pfam" id="PF00656">
    <property type="entry name" value="Peptidase_C14"/>
    <property type="match status" value="1"/>
</dbReference>
<dbReference type="InterPro" id="IPR029030">
    <property type="entry name" value="Caspase-like_dom_sf"/>
</dbReference>
<feature type="chain" id="PRO_5046414805" evidence="1">
    <location>
        <begin position="33"/>
        <end position="757"/>
    </location>
</feature>
<reference evidence="3" key="1">
    <citation type="submission" date="2009-10" db="EMBL/GenBank/DDBJ databases">
        <title>Complete sequence of Fibrobacter succinogenes subsp. succinogenes S85.</title>
        <authorList>
            <consortium name="US DOE Joint Genome Institute"/>
            <person name="Lucas S."/>
            <person name="Copeland A."/>
            <person name="Lapidus A."/>
            <person name="Glavina del Rio T."/>
            <person name="Tice H."/>
            <person name="Bruce D."/>
            <person name="Goodwin L."/>
            <person name="Pitluck S."/>
            <person name="Chertkov O."/>
            <person name="Detter J.C."/>
            <person name="Han C."/>
            <person name="Tapia R."/>
            <person name="Larimer F."/>
            <person name="Land M."/>
            <person name="Hauser L."/>
            <person name="Kyrpides N."/>
            <person name="Mikhailova N."/>
            <person name="Weimer P.J."/>
            <person name="Stevenson D.M."/>
            <person name="Boyum J."/>
            <person name="Brumm P.I."/>
            <person name="Mead D."/>
        </authorList>
    </citation>
    <scope>NUCLEOTIDE SEQUENCE [LARGE SCALE GENOMIC DNA]</scope>
    <source>
        <strain evidence="3">S85</strain>
    </source>
</reference>